<dbReference type="Proteomes" id="UP001215280">
    <property type="component" value="Unassembled WGS sequence"/>
</dbReference>
<dbReference type="AlphaFoldDB" id="A0AAD7MDT5"/>
<gene>
    <name evidence="2" type="ORF">DFH07DRAFT_786011</name>
</gene>
<evidence type="ECO:0000313" key="2">
    <source>
        <dbReference type="EMBL" id="KAJ7712612.1"/>
    </source>
</evidence>
<feature type="non-terminal residue" evidence="2">
    <location>
        <position position="577"/>
    </location>
</feature>
<evidence type="ECO:0000256" key="1">
    <source>
        <dbReference type="SAM" id="MobiDB-lite"/>
    </source>
</evidence>
<evidence type="ECO:0000313" key="3">
    <source>
        <dbReference type="Proteomes" id="UP001215280"/>
    </source>
</evidence>
<dbReference type="EMBL" id="JARJLG010000423">
    <property type="protein sequence ID" value="KAJ7712612.1"/>
    <property type="molecule type" value="Genomic_DNA"/>
</dbReference>
<keyword evidence="3" id="KW-1185">Reference proteome</keyword>
<organism evidence="2 3">
    <name type="scientific">Mycena maculata</name>
    <dbReference type="NCBI Taxonomy" id="230809"/>
    <lineage>
        <taxon>Eukaryota</taxon>
        <taxon>Fungi</taxon>
        <taxon>Dikarya</taxon>
        <taxon>Basidiomycota</taxon>
        <taxon>Agaricomycotina</taxon>
        <taxon>Agaricomycetes</taxon>
        <taxon>Agaricomycetidae</taxon>
        <taxon>Agaricales</taxon>
        <taxon>Marasmiineae</taxon>
        <taxon>Mycenaceae</taxon>
        <taxon>Mycena</taxon>
    </lineage>
</organism>
<feature type="region of interest" description="Disordered" evidence="1">
    <location>
        <begin position="444"/>
        <end position="463"/>
    </location>
</feature>
<reference evidence="2" key="1">
    <citation type="submission" date="2023-03" db="EMBL/GenBank/DDBJ databases">
        <title>Massive genome expansion in bonnet fungi (Mycena s.s.) driven by repeated elements and novel gene families across ecological guilds.</title>
        <authorList>
            <consortium name="Lawrence Berkeley National Laboratory"/>
            <person name="Harder C.B."/>
            <person name="Miyauchi S."/>
            <person name="Viragh M."/>
            <person name="Kuo A."/>
            <person name="Thoen E."/>
            <person name="Andreopoulos B."/>
            <person name="Lu D."/>
            <person name="Skrede I."/>
            <person name="Drula E."/>
            <person name="Henrissat B."/>
            <person name="Morin E."/>
            <person name="Kohler A."/>
            <person name="Barry K."/>
            <person name="LaButti K."/>
            <person name="Morin E."/>
            <person name="Salamov A."/>
            <person name="Lipzen A."/>
            <person name="Mereny Z."/>
            <person name="Hegedus B."/>
            <person name="Baldrian P."/>
            <person name="Stursova M."/>
            <person name="Weitz H."/>
            <person name="Taylor A."/>
            <person name="Grigoriev I.V."/>
            <person name="Nagy L.G."/>
            <person name="Martin F."/>
            <person name="Kauserud H."/>
        </authorList>
    </citation>
    <scope>NUCLEOTIDE SEQUENCE</scope>
    <source>
        <strain evidence="2">CBHHK188m</strain>
    </source>
</reference>
<comment type="caution">
    <text evidence="2">The sequence shown here is derived from an EMBL/GenBank/DDBJ whole genome shotgun (WGS) entry which is preliminary data.</text>
</comment>
<feature type="compositionally biased region" description="Polar residues" evidence="1">
    <location>
        <begin position="423"/>
        <end position="433"/>
    </location>
</feature>
<protein>
    <submittedName>
        <fullName evidence="2">Uncharacterized protein</fullName>
    </submittedName>
</protein>
<feature type="region of interest" description="Disordered" evidence="1">
    <location>
        <begin position="203"/>
        <end position="235"/>
    </location>
</feature>
<sequence length="577" mass="66188">MLMLTCSSADPDPVTCIALACSRLRMSGRAFSGIVESSRIKHAANGSKGEKIKEQIHRDAVISGFRDEIVQILLPRLLHLLRQLLTHNKHIRLGDNPYCRLACNILSAHLLAEGLPNSQHVLDYVDPDAPERTTSEMQTFKQWHRDALEQRARYARTRSMELRLEQMTKELEAYKNSPPQSLSTQNPAASKLEAQMRNLRRDLSATRTDLNATRSERDSLRENVRASETRTTRLESERALNRRKIETLEAEAKQLKLQTCTEASKCELERVREELDDARHEAKQTRSDVRVFVVRKSKIPDVSRQLNAELERLRLELEDANTARRVQSDTSDRLKGEQEEQERMLRRACDALERVHGELDDERNNLKHARSDLKVSNFELDRIRLELALMLDDQVGLQAKLEASKSKFERVRGELDDERKNSEQASSNLNDAKTQLDRLRLELEDTHSARRVQSEKSDKLQGELDEQDKVLGRLRGRLRCELEKKPASGRPAKVPRLTVSHEYAMQPAMEPALAPVRFKHYTIQYGPKFQASPEDLQLERAPGGIGWAEFYTKYKLDKLAEAQMRSPVDKKGVVKSN</sequence>
<proteinExistence type="predicted"/>
<accession>A0AAD7MDT5</accession>
<feature type="compositionally biased region" description="Basic and acidic residues" evidence="1">
    <location>
        <begin position="408"/>
        <end position="422"/>
    </location>
</feature>
<name>A0AAD7MDT5_9AGAR</name>
<feature type="region of interest" description="Disordered" evidence="1">
    <location>
        <begin position="408"/>
        <end position="435"/>
    </location>
</feature>
<feature type="compositionally biased region" description="Basic and acidic residues" evidence="1">
    <location>
        <begin position="214"/>
        <end position="235"/>
    </location>
</feature>